<keyword evidence="2" id="KW-0732">Signal</keyword>
<dbReference type="RefSeq" id="WP_052726813.1">
    <property type="nucleotide sequence ID" value="NZ_KQ034005.1"/>
</dbReference>
<feature type="region of interest" description="Disordered" evidence="1">
    <location>
        <begin position="38"/>
        <end position="85"/>
    </location>
</feature>
<feature type="compositionally biased region" description="Basic and acidic residues" evidence="1">
    <location>
        <begin position="66"/>
        <end position="83"/>
    </location>
</feature>
<keyword evidence="4" id="KW-0614">Plasmid</keyword>
<dbReference type="Proteomes" id="UP000033682">
    <property type="component" value="Plasmid pHma11p1"/>
</dbReference>
<evidence type="ECO:0000256" key="1">
    <source>
        <dbReference type="SAM" id="MobiDB-lite"/>
    </source>
</evidence>
<proteinExistence type="predicted"/>
<dbReference type="Gene3D" id="3.90.70.10">
    <property type="entry name" value="Cysteine proteinases"/>
    <property type="match status" value="1"/>
</dbReference>
<dbReference type="EMBL" id="JXLG01000016">
    <property type="protein sequence ID" value="KJY59616.1"/>
    <property type="molecule type" value="Genomic_DNA"/>
</dbReference>
<dbReference type="InterPro" id="IPR039564">
    <property type="entry name" value="Peptidase_C39-like"/>
</dbReference>
<name>A0A0F4LPY0_9LACO</name>
<evidence type="ECO:0000313" key="5">
    <source>
        <dbReference type="Proteomes" id="UP000033682"/>
    </source>
</evidence>
<organism evidence="4 5">
    <name type="scientific">Lactobacillus apis</name>
    <dbReference type="NCBI Taxonomy" id="303541"/>
    <lineage>
        <taxon>Bacteria</taxon>
        <taxon>Bacillati</taxon>
        <taxon>Bacillota</taxon>
        <taxon>Bacilli</taxon>
        <taxon>Lactobacillales</taxon>
        <taxon>Lactobacillaceae</taxon>
        <taxon>Lactobacillus</taxon>
    </lineage>
</organism>
<feature type="signal peptide" evidence="2">
    <location>
        <begin position="1"/>
        <end position="35"/>
    </location>
</feature>
<evidence type="ECO:0000313" key="4">
    <source>
        <dbReference type="EMBL" id="KJY59616.1"/>
    </source>
</evidence>
<evidence type="ECO:0000259" key="3">
    <source>
        <dbReference type="Pfam" id="PF13529"/>
    </source>
</evidence>
<dbReference type="Gene3D" id="2.30.30.170">
    <property type="match status" value="1"/>
</dbReference>
<dbReference type="AlphaFoldDB" id="A0A0F4LPY0"/>
<comment type="caution">
    <text evidence="4">The sequence shown here is derived from an EMBL/GenBank/DDBJ whole genome shotgun (WGS) entry which is preliminary data.</text>
</comment>
<dbReference type="HOGENOM" id="CLU_787049_0_0_9"/>
<protein>
    <recommendedName>
        <fullName evidence="3">Peptidase C39-like domain-containing protein</fullName>
    </recommendedName>
</protein>
<geneLocation type="plasmid" evidence="4">
    <name>pHma11p1</name>
</geneLocation>
<dbReference type="InterPro" id="IPR038200">
    <property type="entry name" value="GW_dom_sf"/>
</dbReference>
<gene>
    <name evidence="4" type="ORF">JF72_14470</name>
</gene>
<dbReference type="Pfam" id="PF13529">
    <property type="entry name" value="Peptidase_C39_2"/>
    <property type="match status" value="1"/>
</dbReference>
<feature type="domain" description="Peptidase C39-like" evidence="3">
    <location>
        <begin position="165"/>
        <end position="309"/>
    </location>
</feature>
<keyword evidence="5" id="KW-1185">Reference proteome</keyword>
<feature type="chain" id="PRO_5002472571" description="Peptidase C39-like domain-containing protein" evidence="2">
    <location>
        <begin position="36"/>
        <end position="352"/>
    </location>
</feature>
<dbReference type="PATRIC" id="fig|303541.3.peg.17"/>
<accession>A0A0F4LPY0</accession>
<evidence type="ECO:0000256" key="2">
    <source>
        <dbReference type="SAM" id="SignalP"/>
    </source>
</evidence>
<sequence length="352" mass="38837">MKKKSKFLNRILTLSTALALAGTVSGSFSAVAVNAAEEVQQPQTTATATKDDEQKMVPVTPATDESSNKQDDKQPVVPEKEEPAAPVNKKVKTFKVSIVKKDYGIYQGNFEKKQSSTKYFHKTFNVNKSFTRNGKKYYWINKKGKPAIGYINKNAVATTSQSKVLNVPYVSQYVPVKTPWGCAGASMSMLLGFQGQKITADFLKQVQNHLPMQPTKGGQKGNVYTGEGFGYVISPGALAKYARTYENGKNIVNVSSKKLTVDDLRMYVQGGKPVLYYGFSSYQKPGDNVRNHCKVITGYKNGKFLVFDPLYYSKNDGAGTGGKNMNYDHGAIAWLSKATVQQEFCHKAITFK</sequence>
<reference evidence="4 5" key="1">
    <citation type="submission" date="2015-01" db="EMBL/GenBank/DDBJ databases">
        <title>Comparative genomics of the lactic acid bacteria isolated from the honey bee gut.</title>
        <authorList>
            <person name="Ellegaard K.M."/>
            <person name="Tamarit D."/>
            <person name="Javelind E."/>
            <person name="Olofsson T."/>
            <person name="Andersson S.G."/>
            <person name="Vasquez A."/>
        </authorList>
    </citation>
    <scope>NUCLEOTIDE SEQUENCE [LARGE SCALE GENOMIC DNA]</scope>
    <source>
        <strain evidence="4 5">Hma11</strain>
        <plasmid evidence="4">pHma11p1</plasmid>
    </source>
</reference>